<proteinExistence type="predicted"/>
<dbReference type="EMBL" id="AJWJ01000681">
    <property type="protein sequence ID" value="KAF2069351.1"/>
    <property type="molecule type" value="Genomic_DNA"/>
</dbReference>
<name>A0A8J4PN01_9MYCE</name>
<accession>A0A8J4PN01</accession>
<sequence>MKNTNASSFLHVYRNKFLRDKVFSHLGQRYRVHDNLFRNGVVFHQYDDLQLSDIINTGNIYLINEKLKQFEYYQDTDTKDNHKLDDKQLKKNFKESYKCWLDFNFQESLENLSRLKEKISDDQMDTLLIEILKVFNIRDHEIKMLSHVLLHFSVSERNLSIFKKSFDRIDICKYEFRDINILKQVFKQDIALVSDYNKLINLSLFLENKQIFRDLMKNWSDHGCIQALLHRDKLDLDVLVWVLQTSPSINYKLFIQNLPKRDQGKYPKYTLFNVDIVVREDPFFALFPLSLKHIELLEFAIRHYKLAFNSFVTNNNQIKLIDDVKVASRFIEYTQAFPNKDQRVIVTKSSDIQLFKLIIDNGFELRGTNLFSSVENVLFFLENQPTRFNSLSKIHPSNVQFTLDALEINGNQQILSIIGSKIPTDLCNIDIIKKYKEPFSSWRIIVQNAVNQYLQFGNLDLYRFLIQESRLMNLDHLCFIMVAMKKYDLDAVVSFIEPIKEYFFQKYIDLFIIYTIPYWFLALAKTEDEKRKARNIIDYFFNKEVFLKNVTFSNSFNILQDPAAFKKIGFFHSKSKIDLVKSSLLTGDLALTKNIIAIMEQDEYNDFLSKLETIVIAYFNISPTTAFKVPLYLFSTFPTQFSRETLANLASIATKNLNFLLLDILLHRTKLRLLEPRSKEHDQELLEFSWMNIHKSKYYAKCSNYDFSKNKIIIPDKRLNLHLFNDFDETTIPRSHFYSYSKAPVVPLPQESVSVFISDLINKKKDVLFKV</sequence>
<keyword evidence="2" id="KW-1185">Reference proteome</keyword>
<dbReference type="Proteomes" id="UP000695562">
    <property type="component" value="Unassembled WGS sequence"/>
</dbReference>
<comment type="caution">
    <text evidence="1">The sequence shown here is derived from an EMBL/GenBank/DDBJ whole genome shotgun (WGS) entry which is preliminary data.</text>
</comment>
<dbReference type="AlphaFoldDB" id="A0A8J4PN01"/>
<evidence type="ECO:0000313" key="1">
    <source>
        <dbReference type="EMBL" id="KAF2069351.1"/>
    </source>
</evidence>
<evidence type="ECO:0000313" key="2">
    <source>
        <dbReference type="Proteomes" id="UP000695562"/>
    </source>
</evidence>
<gene>
    <name evidence="1" type="ORF">CYY_009333</name>
</gene>
<organism evidence="1 2">
    <name type="scientific">Polysphondylium violaceum</name>
    <dbReference type="NCBI Taxonomy" id="133409"/>
    <lineage>
        <taxon>Eukaryota</taxon>
        <taxon>Amoebozoa</taxon>
        <taxon>Evosea</taxon>
        <taxon>Eumycetozoa</taxon>
        <taxon>Dictyostelia</taxon>
        <taxon>Dictyosteliales</taxon>
        <taxon>Dictyosteliaceae</taxon>
        <taxon>Polysphondylium</taxon>
    </lineage>
</organism>
<reference evidence="1" key="1">
    <citation type="submission" date="2020-01" db="EMBL/GenBank/DDBJ databases">
        <title>Development of genomics and gene disruption for Polysphondylium violaceum indicates a role for the polyketide synthase stlB in stalk morphogenesis.</title>
        <authorList>
            <person name="Narita B."/>
            <person name="Kawabe Y."/>
            <person name="Kin K."/>
            <person name="Saito T."/>
            <person name="Gibbs R."/>
            <person name="Kuspa A."/>
            <person name="Muzny D."/>
            <person name="Queller D."/>
            <person name="Richards S."/>
            <person name="Strassman J."/>
            <person name="Sucgang R."/>
            <person name="Worley K."/>
            <person name="Schaap P."/>
        </authorList>
    </citation>
    <scope>NUCLEOTIDE SEQUENCE</scope>
    <source>
        <strain evidence="1">QSvi11</strain>
    </source>
</reference>
<protein>
    <submittedName>
        <fullName evidence="1">Uncharacterized protein</fullName>
    </submittedName>
</protein>